<dbReference type="InterPro" id="IPR023199">
    <property type="entry name" value="GriE/MELC1_sf"/>
</dbReference>
<dbReference type="InterPro" id="IPR010928">
    <property type="entry name" value="MelC1"/>
</dbReference>
<keyword evidence="1" id="KW-0732">Signal</keyword>
<protein>
    <submittedName>
        <fullName evidence="4">Tyrosinase family oxidase copper chaperone</fullName>
    </submittedName>
</protein>
<evidence type="ECO:0000256" key="3">
    <source>
        <dbReference type="SAM" id="Phobius"/>
    </source>
</evidence>
<dbReference type="GO" id="GO:0042438">
    <property type="term" value="P:melanin biosynthetic process"/>
    <property type="evidence" value="ECO:0007669"/>
    <property type="project" value="InterPro"/>
</dbReference>
<sequence length="139" mass="14654">MVVNPQLPLPTGRAPGARALLTRRGAGLVLLGALSTAVAVVRMRPRPQRSDPRAGAAAAPEVFDEMYRGRRITGSRAAGAGGAWQVMVDGRPLHLMRRADGSYLSMVDHYDSYATPLAAARGAVAELGGQELRDHAGEV</sequence>
<proteinExistence type="predicted"/>
<gene>
    <name evidence="4" type="ORF">ABII15_20290</name>
</gene>
<evidence type="ECO:0000256" key="1">
    <source>
        <dbReference type="ARBA" id="ARBA00022729"/>
    </source>
</evidence>
<name>A0AAU8IWC9_9ACTN</name>
<dbReference type="GO" id="GO:0005507">
    <property type="term" value="F:copper ion binding"/>
    <property type="evidence" value="ECO:0007669"/>
    <property type="project" value="InterPro"/>
</dbReference>
<dbReference type="EMBL" id="CP159534">
    <property type="protein sequence ID" value="XCJ72161.1"/>
    <property type="molecule type" value="Genomic_DNA"/>
</dbReference>
<dbReference type="Pfam" id="PF06236">
    <property type="entry name" value="MelC1"/>
    <property type="match status" value="1"/>
</dbReference>
<feature type="transmembrane region" description="Helical" evidence="3">
    <location>
        <begin position="25"/>
        <end position="43"/>
    </location>
</feature>
<dbReference type="AlphaFoldDB" id="A0AAU8IWC9"/>
<dbReference type="KEGG" id="stac:ABII15_20290"/>
<evidence type="ECO:0000256" key="2">
    <source>
        <dbReference type="ARBA" id="ARBA00023008"/>
    </source>
</evidence>
<evidence type="ECO:0000313" key="4">
    <source>
        <dbReference type="EMBL" id="XCJ72161.1"/>
    </source>
</evidence>
<reference evidence="4" key="1">
    <citation type="submission" date="2024-06" db="EMBL/GenBank/DDBJ databases">
        <title>Streptomyces sp. strain HUAS MG91 genome sequences.</title>
        <authorList>
            <person name="Mo P."/>
        </authorList>
    </citation>
    <scope>NUCLEOTIDE SEQUENCE</scope>
    <source>
        <strain evidence="4">HUAS MG91</strain>
    </source>
</reference>
<keyword evidence="2" id="KW-0186">Copper</keyword>
<keyword evidence="3" id="KW-0472">Membrane</keyword>
<dbReference type="Gene3D" id="3.30.1880.10">
    <property type="entry name" value="protein ne1242 domain like"/>
    <property type="match status" value="1"/>
</dbReference>
<keyword evidence="3" id="KW-0812">Transmembrane</keyword>
<accession>A0AAU8IWC9</accession>
<organism evidence="4">
    <name type="scientific">Streptomyces tabacisoli</name>
    <dbReference type="NCBI Taxonomy" id="3156398"/>
    <lineage>
        <taxon>Bacteria</taxon>
        <taxon>Bacillati</taxon>
        <taxon>Actinomycetota</taxon>
        <taxon>Actinomycetes</taxon>
        <taxon>Kitasatosporales</taxon>
        <taxon>Streptomycetaceae</taxon>
        <taxon>Streptomyces</taxon>
    </lineage>
</organism>
<keyword evidence="3" id="KW-1133">Transmembrane helix</keyword>